<sequence length="288" mass="31280">MDIKLLRAFVTLAEQGRYHQAAEALCITQPALTKQIQTLEHLIGMTLFQRGRHGAKLTVSGQQLLPGARDLLQRHEIFRSDVAGLQNGHAGELKLGFGISSFQLAPLSVAAFRARYPSVKILLNDLPSVMQFQLLTDGQLQCGFVRLPAPEHLQAAVLEEEALVLAAPERFAAMGDFRQVIESNQLLQLSPNRGEGLVAQGAAFLRAQQLAAQTLAAADDIQTLLALVAAGEGVALLPASVRHIQPSGVVLLTLSGEQTRWKTGIAWNPRIRDPLRDNFLSVVLTPDK</sequence>
<dbReference type="FunFam" id="1.10.10.10:FF:000001">
    <property type="entry name" value="LysR family transcriptional regulator"/>
    <property type="match status" value="1"/>
</dbReference>
<keyword evidence="3" id="KW-0238">DNA-binding</keyword>
<protein>
    <submittedName>
        <fullName evidence="7">LysR family transcriptional regulator</fullName>
    </submittedName>
</protein>
<reference evidence="7" key="2">
    <citation type="journal article" date="2020" name="Environ. Microbiol.">
        <title>The extreme plant-growth-promoting properties of Pantoea phytobeneficialis MSR2 revealed by functional and genomic analysis.</title>
        <authorList>
            <person name="Nascimento F.X."/>
            <person name="Hernandez A.G."/>
            <person name="Glick B.R."/>
            <person name="Rossi M.J."/>
        </authorList>
    </citation>
    <scope>NUCLEOTIDE SEQUENCE</scope>
    <source>
        <strain evidence="7">MSR2</strain>
    </source>
</reference>
<proteinExistence type="inferred from homology"/>
<evidence type="ECO:0000259" key="5">
    <source>
        <dbReference type="PROSITE" id="PS50931"/>
    </source>
</evidence>
<dbReference type="InterPro" id="IPR000847">
    <property type="entry name" value="LysR_HTH_N"/>
</dbReference>
<evidence type="ECO:0000313" key="8">
    <source>
        <dbReference type="Proteomes" id="UP000424872"/>
    </source>
</evidence>
<dbReference type="PANTHER" id="PTHR30346:SF28">
    <property type="entry name" value="HTH-TYPE TRANSCRIPTIONAL REGULATOR CYNR"/>
    <property type="match status" value="1"/>
</dbReference>
<comment type="similarity">
    <text evidence="1">Belongs to the LysR transcriptional regulatory family.</text>
</comment>
<keyword evidence="2" id="KW-0805">Transcription regulation</keyword>
<keyword evidence="4" id="KW-0804">Transcription</keyword>
<evidence type="ECO:0000256" key="3">
    <source>
        <dbReference type="ARBA" id="ARBA00023125"/>
    </source>
</evidence>
<geneLocation type="plasmid" evidence="8">
    <name>pmsr2d</name>
</geneLocation>
<evidence type="ECO:0000313" key="7">
    <source>
        <dbReference type="EMBL" id="QGR09989.1"/>
    </source>
</evidence>
<dbReference type="AlphaFoldDB" id="A0AAP9KSD1"/>
<dbReference type="PANTHER" id="PTHR30346">
    <property type="entry name" value="TRANSCRIPTIONAL DUAL REGULATOR HCAR-RELATED"/>
    <property type="match status" value="1"/>
</dbReference>
<evidence type="ECO:0000313" key="9">
    <source>
        <dbReference type="Proteomes" id="UP001171299"/>
    </source>
</evidence>
<dbReference type="CDD" id="cd08414">
    <property type="entry name" value="PBP2_LTTR_aromatics_like"/>
    <property type="match status" value="1"/>
</dbReference>
<feature type="domain" description="HTH lysR-type" evidence="5">
    <location>
        <begin position="1"/>
        <end position="58"/>
    </location>
</feature>
<dbReference type="RefSeq" id="WP_208727159.1">
    <property type="nucleotide sequence ID" value="NZ_CP024640.1"/>
</dbReference>
<evidence type="ECO:0000256" key="4">
    <source>
        <dbReference type="ARBA" id="ARBA00023163"/>
    </source>
</evidence>
<evidence type="ECO:0000256" key="2">
    <source>
        <dbReference type="ARBA" id="ARBA00023015"/>
    </source>
</evidence>
<dbReference type="SUPFAM" id="SSF46785">
    <property type="entry name" value="Winged helix' DNA-binding domain"/>
    <property type="match status" value="1"/>
</dbReference>
<name>A0AAP9KSD1_9GAMM</name>
<accession>A0AAP9KSD1</accession>
<dbReference type="GO" id="GO:0003677">
    <property type="term" value="F:DNA binding"/>
    <property type="evidence" value="ECO:0007669"/>
    <property type="project" value="UniProtKB-KW"/>
</dbReference>
<gene>
    <name evidence="7" type="ORF">CTZ24_26365</name>
    <name evidence="6" type="ORF">Q3404_10580</name>
</gene>
<dbReference type="GO" id="GO:0003700">
    <property type="term" value="F:DNA-binding transcription factor activity"/>
    <property type="evidence" value="ECO:0007669"/>
    <property type="project" value="InterPro"/>
</dbReference>
<dbReference type="InterPro" id="IPR036388">
    <property type="entry name" value="WH-like_DNA-bd_sf"/>
</dbReference>
<dbReference type="Proteomes" id="UP001171299">
    <property type="component" value="Unassembled WGS sequence"/>
</dbReference>
<dbReference type="InterPro" id="IPR036390">
    <property type="entry name" value="WH_DNA-bd_sf"/>
</dbReference>
<dbReference type="Gene3D" id="3.40.190.10">
    <property type="entry name" value="Periplasmic binding protein-like II"/>
    <property type="match status" value="2"/>
</dbReference>
<dbReference type="Gene3D" id="1.10.10.10">
    <property type="entry name" value="Winged helix-like DNA-binding domain superfamily/Winged helix DNA-binding domain"/>
    <property type="match status" value="1"/>
</dbReference>
<dbReference type="SUPFAM" id="SSF53850">
    <property type="entry name" value="Periplasmic binding protein-like II"/>
    <property type="match status" value="1"/>
</dbReference>
<dbReference type="EMBL" id="JAUOOM010000008">
    <property type="protein sequence ID" value="MDO6407025.1"/>
    <property type="molecule type" value="Genomic_DNA"/>
</dbReference>
<organism evidence="7 8">
    <name type="scientific">Pantoea phytobeneficialis</name>
    <dbReference type="NCBI Taxonomy" id="2052056"/>
    <lineage>
        <taxon>Bacteria</taxon>
        <taxon>Pseudomonadati</taxon>
        <taxon>Pseudomonadota</taxon>
        <taxon>Gammaproteobacteria</taxon>
        <taxon>Enterobacterales</taxon>
        <taxon>Erwiniaceae</taxon>
        <taxon>Pantoea</taxon>
    </lineage>
</organism>
<dbReference type="KEGG" id="ppho:CTZ24_26365"/>
<keyword evidence="9" id="KW-1185">Reference proteome</keyword>
<evidence type="ECO:0000313" key="6">
    <source>
        <dbReference type="EMBL" id="MDO6407025.1"/>
    </source>
</evidence>
<dbReference type="GO" id="GO:0032993">
    <property type="term" value="C:protein-DNA complex"/>
    <property type="evidence" value="ECO:0007669"/>
    <property type="project" value="TreeGrafter"/>
</dbReference>
<keyword evidence="7" id="KW-0614">Plasmid</keyword>
<dbReference type="EMBL" id="CP024640">
    <property type="protein sequence ID" value="QGR09989.1"/>
    <property type="molecule type" value="Genomic_DNA"/>
</dbReference>
<dbReference type="PRINTS" id="PR00039">
    <property type="entry name" value="HTHLYSR"/>
</dbReference>
<geneLocation type="plasmid" evidence="7">
    <name>pMSR2D</name>
</geneLocation>
<evidence type="ECO:0000256" key="1">
    <source>
        <dbReference type="ARBA" id="ARBA00009437"/>
    </source>
</evidence>
<dbReference type="Pfam" id="PF00126">
    <property type="entry name" value="HTH_1"/>
    <property type="match status" value="1"/>
</dbReference>
<reference evidence="8" key="1">
    <citation type="submission" date="2017-11" db="EMBL/GenBank/DDBJ databases">
        <title>Genome sequence of Pantoea sp. MSR2.</title>
        <authorList>
            <person name="Nascimento F.X."/>
        </authorList>
    </citation>
    <scope>NUCLEOTIDE SEQUENCE [LARGE SCALE GENOMIC DNA]</scope>
    <source>
        <strain evidence="8">MSR2</strain>
        <plasmid evidence="8">pmsr2d</plasmid>
    </source>
</reference>
<dbReference type="InterPro" id="IPR005119">
    <property type="entry name" value="LysR_subst-bd"/>
</dbReference>
<dbReference type="Pfam" id="PF03466">
    <property type="entry name" value="LysR_substrate"/>
    <property type="match status" value="1"/>
</dbReference>
<reference evidence="6" key="3">
    <citation type="submission" date="2023-07" db="EMBL/GenBank/DDBJ databases">
        <title>The extreme plant-growth-promoting properties of Pantoea phytobeneficialis PF55 revealed by functional and genomic analysis.</title>
        <authorList>
            <person name="Nascimento F.X."/>
            <person name="Marcio R.J."/>
        </authorList>
    </citation>
    <scope>NUCLEOTIDE SEQUENCE</scope>
    <source>
        <strain evidence="6">PF55</strain>
    </source>
</reference>
<dbReference type="Proteomes" id="UP000424872">
    <property type="component" value="Plasmid pMSR2D"/>
</dbReference>
<dbReference type="PROSITE" id="PS50931">
    <property type="entry name" value="HTH_LYSR"/>
    <property type="match status" value="1"/>
</dbReference>